<dbReference type="Proteomes" id="UP000016649">
    <property type="component" value="Unassembled WGS sequence"/>
</dbReference>
<proteinExistence type="predicted"/>
<accession>A0ABN0P1I6</accession>
<name>A0ABN0P1I6_TRELE</name>
<reference evidence="1 2" key="1">
    <citation type="submission" date="2013-08" db="EMBL/GenBank/DDBJ databases">
        <authorList>
            <person name="Weinstock G."/>
            <person name="Sodergren E."/>
            <person name="Wylie T."/>
            <person name="Fulton L."/>
            <person name="Fulton R."/>
            <person name="Fronick C."/>
            <person name="O'Laughlin M."/>
            <person name="Godfrey J."/>
            <person name="Miner T."/>
            <person name="Herter B."/>
            <person name="Appelbaum E."/>
            <person name="Cordes M."/>
            <person name="Lek S."/>
            <person name="Wollam A."/>
            <person name="Pepin K.H."/>
            <person name="Palsikar V.B."/>
            <person name="Mitreva M."/>
            <person name="Wilson R.K."/>
        </authorList>
    </citation>
    <scope>NUCLEOTIDE SEQUENCE [LARGE SCALE GENOMIC DNA]</scope>
    <source>
        <strain evidence="1 2">ATCC 700332</strain>
    </source>
</reference>
<evidence type="ECO:0000313" key="1">
    <source>
        <dbReference type="EMBL" id="ERJ94406.1"/>
    </source>
</evidence>
<gene>
    <name evidence="1" type="ORF">HMPREF9193_00378</name>
</gene>
<protein>
    <recommendedName>
        <fullName evidence="3">Lipoprotein</fullName>
    </recommendedName>
</protein>
<keyword evidence="2" id="KW-1185">Reference proteome</keyword>
<organism evidence="1 2">
    <name type="scientific">Treponema lecithinolyticum ATCC 700332</name>
    <dbReference type="NCBI Taxonomy" id="1321815"/>
    <lineage>
        <taxon>Bacteria</taxon>
        <taxon>Pseudomonadati</taxon>
        <taxon>Spirochaetota</taxon>
        <taxon>Spirochaetia</taxon>
        <taxon>Spirochaetales</taxon>
        <taxon>Treponemataceae</taxon>
        <taxon>Treponema</taxon>
    </lineage>
</organism>
<evidence type="ECO:0008006" key="3">
    <source>
        <dbReference type="Google" id="ProtNLM"/>
    </source>
</evidence>
<sequence length="239" mass="27085">MKRYITAALVCALFSVVPVSLFFMSCKSSSFALRDSQERKQAAVRNTNAENPDFLGDFDPIRLEDVMALRVVFGKLKPTRIRLYFLPRTNVVEAYLRDGMNAYALLFTQKEREALSEGITLYTRDYQVYAAGDKNAMNVRAPSTKNAYNRGSLTVGWGAASTVRNGKTEFRTNYEFLEKGKPYFVFTAEPADDSEDQDAQSPVLHLYFSPSQLEKLINTVNQDVLQEKVDELSQEAFSF</sequence>
<comment type="caution">
    <text evidence="1">The sequence shown here is derived from an EMBL/GenBank/DDBJ whole genome shotgun (WGS) entry which is preliminary data.</text>
</comment>
<dbReference type="RefSeq" id="WP_021686779.1">
    <property type="nucleotide sequence ID" value="NZ_KI260561.1"/>
</dbReference>
<evidence type="ECO:0000313" key="2">
    <source>
        <dbReference type="Proteomes" id="UP000016649"/>
    </source>
</evidence>
<dbReference type="EMBL" id="AWVH01000005">
    <property type="protein sequence ID" value="ERJ94406.1"/>
    <property type="molecule type" value="Genomic_DNA"/>
</dbReference>
<dbReference type="PROSITE" id="PS51257">
    <property type="entry name" value="PROKAR_LIPOPROTEIN"/>
    <property type="match status" value="1"/>
</dbReference>